<evidence type="ECO:0000256" key="1">
    <source>
        <dbReference type="ARBA" id="ARBA00023012"/>
    </source>
</evidence>
<dbReference type="GO" id="GO:0000160">
    <property type="term" value="P:phosphorelay signal transduction system"/>
    <property type="evidence" value="ECO:0007669"/>
    <property type="project" value="UniProtKB-KW"/>
</dbReference>
<dbReference type="Proteomes" id="UP000295443">
    <property type="component" value="Unassembled WGS sequence"/>
</dbReference>
<keyword evidence="1" id="KW-0902">Two-component regulatory system</keyword>
<dbReference type="OrthoDB" id="8547600at2"/>
<dbReference type="EMBL" id="SJZB01000042">
    <property type="protein sequence ID" value="TCJ12745.1"/>
    <property type="molecule type" value="Genomic_DNA"/>
</dbReference>
<evidence type="ECO:0000256" key="2">
    <source>
        <dbReference type="PROSITE-ProRule" id="PRU00110"/>
    </source>
</evidence>
<dbReference type="InterPro" id="IPR036641">
    <property type="entry name" value="HPT_dom_sf"/>
</dbReference>
<dbReference type="AlphaFoldDB" id="A0A4R1B879"/>
<dbReference type="GO" id="GO:0004672">
    <property type="term" value="F:protein kinase activity"/>
    <property type="evidence" value="ECO:0007669"/>
    <property type="project" value="UniProtKB-ARBA"/>
</dbReference>
<gene>
    <name evidence="4" type="ORF">EZJ19_10900</name>
</gene>
<name>A0A4R1B879_9PROT</name>
<dbReference type="Gene3D" id="1.20.120.160">
    <property type="entry name" value="HPT domain"/>
    <property type="match status" value="1"/>
</dbReference>
<organism evidence="4 5">
    <name type="scientific">Parasulfuritortus cantonensis</name>
    <dbReference type="NCBI Taxonomy" id="2528202"/>
    <lineage>
        <taxon>Bacteria</taxon>
        <taxon>Pseudomonadati</taxon>
        <taxon>Pseudomonadota</taxon>
        <taxon>Betaproteobacteria</taxon>
        <taxon>Nitrosomonadales</taxon>
        <taxon>Thiobacillaceae</taxon>
        <taxon>Parasulfuritortus</taxon>
    </lineage>
</organism>
<dbReference type="PROSITE" id="PS50894">
    <property type="entry name" value="HPT"/>
    <property type="match status" value="1"/>
</dbReference>
<feature type="domain" description="HPt" evidence="3">
    <location>
        <begin position="1"/>
        <end position="67"/>
    </location>
</feature>
<evidence type="ECO:0000313" key="4">
    <source>
        <dbReference type="EMBL" id="TCJ12745.1"/>
    </source>
</evidence>
<keyword evidence="5" id="KW-1185">Reference proteome</keyword>
<comment type="caution">
    <text evidence="4">The sequence shown here is derived from an EMBL/GenBank/DDBJ whole genome shotgun (WGS) entry which is preliminary data.</text>
</comment>
<reference evidence="4 5" key="1">
    <citation type="submission" date="2019-03" db="EMBL/GenBank/DDBJ databases">
        <title>Genome sequence of Thiobacillaceae bacterium LSR1, a sulfur-oxidizing bacterium isolated from freshwater sediment.</title>
        <authorList>
            <person name="Li S."/>
        </authorList>
    </citation>
    <scope>NUCLEOTIDE SEQUENCE [LARGE SCALE GENOMIC DNA]</scope>
    <source>
        <strain evidence="4 5">LSR1</strain>
    </source>
</reference>
<feature type="modified residue" description="Phosphohistidine" evidence="2">
    <location>
        <position position="10"/>
    </location>
</feature>
<evidence type="ECO:0000313" key="5">
    <source>
        <dbReference type="Proteomes" id="UP000295443"/>
    </source>
</evidence>
<dbReference type="SUPFAM" id="SSF47226">
    <property type="entry name" value="Histidine-containing phosphotransfer domain, HPT domain"/>
    <property type="match status" value="1"/>
</dbReference>
<protein>
    <recommendedName>
        <fullName evidence="3">HPt domain-containing protein</fullName>
    </recommendedName>
</protein>
<dbReference type="Pfam" id="PF01627">
    <property type="entry name" value="Hpt"/>
    <property type="match status" value="1"/>
</dbReference>
<proteinExistence type="predicted"/>
<sequence>MPAVAGQIAHGLKSNARAVGAMRLGDLCEKLEQAGKAGDTEVLRAELGAFDAAFELASQRIEAFRARE</sequence>
<accession>A0A4R1B879</accession>
<keyword evidence="2" id="KW-0597">Phosphoprotein</keyword>
<evidence type="ECO:0000259" key="3">
    <source>
        <dbReference type="PROSITE" id="PS50894"/>
    </source>
</evidence>
<dbReference type="InterPro" id="IPR008207">
    <property type="entry name" value="Sig_transdc_His_kin_Hpt_dom"/>
</dbReference>